<protein>
    <submittedName>
        <fullName evidence="6">Sensor histidine kinase</fullName>
    </submittedName>
</protein>
<feature type="transmembrane region" description="Helical" evidence="4">
    <location>
        <begin position="53"/>
        <end position="83"/>
    </location>
</feature>
<dbReference type="InterPro" id="IPR003594">
    <property type="entry name" value="HATPase_dom"/>
</dbReference>
<reference evidence="6" key="2">
    <citation type="submission" date="2021-04" db="EMBL/GenBank/DDBJ databases">
        <authorList>
            <person name="Karlyshev A.V."/>
        </authorList>
    </citation>
    <scope>NUCLEOTIDE SEQUENCE</scope>
    <source>
        <strain evidence="6">LMG 29479</strain>
    </source>
</reference>
<accession>A0A8J8AX36</accession>
<dbReference type="InterPro" id="IPR050482">
    <property type="entry name" value="Sensor_HK_TwoCompSys"/>
</dbReference>
<evidence type="ECO:0000313" key="7">
    <source>
        <dbReference type="EMBL" id="MBS7456182.1"/>
    </source>
</evidence>
<evidence type="ECO:0000313" key="6">
    <source>
        <dbReference type="EMBL" id="MBR0561620.1"/>
    </source>
</evidence>
<dbReference type="Proteomes" id="UP000675747">
    <property type="component" value="Unassembled WGS sequence"/>
</dbReference>
<keyword evidence="3" id="KW-0902">Two-component regulatory system</keyword>
<proteinExistence type="predicted"/>
<feature type="domain" description="Histidine kinase/HSP90-like ATPase" evidence="5">
    <location>
        <begin position="265"/>
        <end position="353"/>
    </location>
</feature>
<dbReference type="EMBL" id="JAGQFT010000015">
    <property type="protein sequence ID" value="MBR0561620.1"/>
    <property type="molecule type" value="Genomic_DNA"/>
</dbReference>
<evidence type="ECO:0000313" key="8">
    <source>
        <dbReference type="Proteomes" id="UP000675747"/>
    </source>
</evidence>
<keyword evidence="1" id="KW-0808">Transferase</keyword>
<dbReference type="EMBL" id="JAGQFT020000002">
    <property type="protein sequence ID" value="MBS7456182.1"/>
    <property type="molecule type" value="Genomic_DNA"/>
</dbReference>
<dbReference type="Gene3D" id="3.30.565.10">
    <property type="entry name" value="Histidine kinase-like ATPase, C-terminal domain"/>
    <property type="match status" value="1"/>
</dbReference>
<feature type="transmembrane region" description="Helical" evidence="4">
    <location>
        <begin position="95"/>
        <end position="114"/>
    </location>
</feature>
<keyword evidence="4" id="KW-0472">Membrane</keyword>
<dbReference type="PANTHER" id="PTHR24421">
    <property type="entry name" value="NITRATE/NITRITE SENSOR PROTEIN NARX-RELATED"/>
    <property type="match status" value="1"/>
</dbReference>
<evidence type="ECO:0000256" key="1">
    <source>
        <dbReference type="ARBA" id="ARBA00022679"/>
    </source>
</evidence>
<dbReference type="SUPFAM" id="SSF55874">
    <property type="entry name" value="ATPase domain of HSP90 chaperone/DNA topoisomerase II/histidine kinase"/>
    <property type="match status" value="1"/>
</dbReference>
<keyword evidence="4" id="KW-0812">Transmembrane</keyword>
<dbReference type="Gene3D" id="1.20.5.1930">
    <property type="match status" value="1"/>
</dbReference>
<dbReference type="AlphaFoldDB" id="A0A8J8AX36"/>
<keyword evidence="2 6" id="KW-0418">Kinase</keyword>
<dbReference type="PANTHER" id="PTHR24421:SF63">
    <property type="entry name" value="SENSOR HISTIDINE KINASE DESK"/>
    <property type="match status" value="1"/>
</dbReference>
<name>A0A8J8AX36_9GAMM</name>
<reference evidence="7 8" key="1">
    <citation type="journal article" date="2021" name="Microbiol. Resour. Announc.">
        <title>Draft Genome Sequence of Coralloluteibacterium stylophorae LMG 29479T.</title>
        <authorList>
            <person name="Karlyshev A.V."/>
            <person name="Kudryashova E.B."/>
            <person name="Ariskina E.V."/>
            <person name="Conroy A.P."/>
            <person name="Abidueva E.Y."/>
        </authorList>
    </citation>
    <scope>NUCLEOTIDE SEQUENCE [LARGE SCALE GENOMIC DNA]</scope>
    <source>
        <strain evidence="7 8">LMG 29479</strain>
    </source>
</reference>
<evidence type="ECO:0000256" key="3">
    <source>
        <dbReference type="ARBA" id="ARBA00023012"/>
    </source>
</evidence>
<evidence type="ECO:0000259" key="5">
    <source>
        <dbReference type="SMART" id="SM00387"/>
    </source>
</evidence>
<organism evidence="6">
    <name type="scientific">Coralloluteibacterium stylophorae</name>
    <dbReference type="NCBI Taxonomy" id="1776034"/>
    <lineage>
        <taxon>Bacteria</taxon>
        <taxon>Pseudomonadati</taxon>
        <taxon>Pseudomonadota</taxon>
        <taxon>Gammaproteobacteria</taxon>
        <taxon>Lysobacterales</taxon>
        <taxon>Lysobacteraceae</taxon>
        <taxon>Coralloluteibacterium</taxon>
    </lineage>
</organism>
<dbReference type="GO" id="GO:0046983">
    <property type="term" value="F:protein dimerization activity"/>
    <property type="evidence" value="ECO:0007669"/>
    <property type="project" value="InterPro"/>
</dbReference>
<gene>
    <name evidence="7" type="ORF">KB893_003410</name>
    <name evidence="6" type="ORF">KB893_03660</name>
</gene>
<feature type="transmembrane region" description="Helical" evidence="4">
    <location>
        <begin position="120"/>
        <end position="139"/>
    </location>
</feature>
<evidence type="ECO:0000256" key="2">
    <source>
        <dbReference type="ARBA" id="ARBA00022777"/>
    </source>
</evidence>
<sequence>MSLCYLFFVALPMFFWREVPASAVLASLAATVLYLPLHFAAFARFRVEADARPIVAIALGAAAIGMALTPVNPGGSTFVIYAMLFCGYRMRPRTAAALCLPLLAAYGLQVLLIGGQWANFLVTAVVGGAVAASGLWTQAQLRHDAELRLSHDEVRRLARMAERERIGRDLHDLLGHTLSVIALKSELAGKLVERAGGEARALAVARQEIAEVERVARESLGQVRRAVTGIRAAGLDAEIAGARLALLGADIELVVELAPLVLEPAAETALALGLREATTNVLRHAGAGRMRVALRRDGRDALLEIDDDGRGGVRAAGNGLTGMRERMEAVGGHLAVESDAGGTRLRLRVPLDEMRLLRETC</sequence>
<comment type="caution">
    <text evidence="6">The sequence shown here is derived from an EMBL/GenBank/DDBJ whole genome shotgun (WGS) entry which is preliminary data.</text>
</comment>
<dbReference type="InterPro" id="IPR011712">
    <property type="entry name" value="Sig_transdc_His_kin_sub3_dim/P"/>
</dbReference>
<dbReference type="GO" id="GO:0016020">
    <property type="term" value="C:membrane"/>
    <property type="evidence" value="ECO:0007669"/>
    <property type="project" value="InterPro"/>
</dbReference>
<keyword evidence="4" id="KW-1133">Transmembrane helix</keyword>
<dbReference type="InterPro" id="IPR036890">
    <property type="entry name" value="HATPase_C_sf"/>
</dbReference>
<dbReference type="Pfam" id="PF07730">
    <property type="entry name" value="HisKA_3"/>
    <property type="match status" value="1"/>
</dbReference>
<evidence type="ECO:0000256" key="4">
    <source>
        <dbReference type="SAM" id="Phobius"/>
    </source>
</evidence>
<keyword evidence="8" id="KW-1185">Reference proteome</keyword>
<dbReference type="GO" id="GO:0000155">
    <property type="term" value="F:phosphorelay sensor kinase activity"/>
    <property type="evidence" value="ECO:0007669"/>
    <property type="project" value="InterPro"/>
</dbReference>
<dbReference type="SMART" id="SM00387">
    <property type="entry name" value="HATPase_c"/>
    <property type="match status" value="1"/>
</dbReference>
<dbReference type="CDD" id="cd16917">
    <property type="entry name" value="HATPase_UhpB-NarQ-NarX-like"/>
    <property type="match status" value="1"/>
</dbReference>
<dbReference type="Pfam" id="PF02518">
    <property type="entry name" value="HATPase_c"/>
    <property type="match status" value="1"/>
</dbReference>